<evidence type="ECO:0000256" key="1">
    <source>
        <dbReference type="ARBA" id="ARBA00004706"/>
    </source>
</evidence>
<keyword evidence="6 11" id="KW-0456">Lyase</keyword>
<dbReference type="Gene3D" id="1.10.275.10">
    <property type="entry name" value="Fumarase/aspartase (N-terminal domain)"/>
    <property type="match status" value="1"/>
</dbReference>
<evidence type="ECO:0000259" key="12">
    <source>
        <dbReference type="SMART" id="SM00998"/>
    </source>
</evidence>
<keyword evidence="11" id="KW-0658">Purine biosynthesis</keyword>
<dbReference type="EMBL" id="CP069362">
    <property type="protein sequence ID" value="WGS65540.1"/>
    <property type="molecule type" value="Genomic_DNA"/>
</dbReference>
<organism evidence="13 14">
    <name type="scientific">Marinitoga aeolica</name>
    <dbReference type="NCBI Taxonomy" id="2809031"/>
    <lineage>
        <taxon>Bacteria</taxon>
        <taxon>Thermotogati</taxon>
        <taxon>Thermotogota</taxon>
        <taxon>Thermotogae</taxon>
        <taxon>Petrotogales</taxon>
        <taxon>Petrotogaceae</taxon>
        <taxon>Marinitoga</taxon>
    </lineage>
</organism>
<evidence type="ECO:0000256" key="11">
    <source>
        <dbReference type="RuleBase" id="RU361172"/>
    </source>
</evidence>
<dbReference type="PANTHER" id="PTHR43172:SF1">
    <property type="entry name" value="ADENYLOSUCCINATE LYASE"/>
    <property type="match status" value="1"/>
</dbReference>
<dbReference type="RefSeq" id="WP_281000064.1">
    <property type="nucleotide sequence ID" value="NZ_CP069362.1"/>
</dbReference>
<evidence type="ECO:0000256" key="8">
    <source>
        <dbReference type="ARBA" id="ARBA00030717"/>
    </source>
</evidence>
<evidence type="ECO:0000256" key="3">
    <source>
        <dbReference type="ARBA" id="ARBA00008273"/>
    </source>
</evidence>
<dbReference type="PRINTS" id="PR00145">
    <property type="entry name" value="ARGSUCLYASE"/>
</dbReference>
<dbReference type="Pfam" id="PF00206">
    <property type="entry name" value="Lyase_1"/>
    <property type="match status" value="1"/>
</dbReference>
<dbReference type="InterPro" id="IPR000362">
    <property type="entry name" value="Fumarate_lyase_fam"/>
</dbReference>
<evidence type="ECO:0000313" key="14">
    <source>
        <dbReference type="Proteomes" id="UP001232493"/>
    </source>
</evidence>
<evidence type="ECO:0000256" key="10">
    <source>
        <dbReference type="NCBIfam" id="TIGR00928"/>
    </source>
</evidence>
<dbReference type="Pfam" id="PF10397">
    <property type="entry name" value="ADSL_C"/>
    <property type="match status" value="1"/>
</dbReference>
<dbReference type="Gene3D" id="1.20.200.10">
    <property type="entry name" value="Fumarase/aspartase (Central domain)"/>
    <property type="match status" value="1"/>
</dbReference>
<comment type="catalytic activity">
    <reaction evidence="9">
        <text>N(6)-(1,2-dicarboxyethyl)-AMP = fumarate + AMP</text>
        <dbReference type="Rhea" id="RHEA:16853"/>
        <dbReference type="ChEBI" id="CHEBI:29806"/>
        <dbReference type="ChEBI" id="CHEBI:57567"/>
        <dbReference type="ChEBI" id="CHEBI:456215"/>
        <dbReference type="EC" id="4.3.2.2"/>
    </reaction>
    <physiologicalReaction direction="left-to-right" evidence="9">
        <dbReference type="Rhea" id="RHEA:16854"/>
    </physiologicalReaction>
</comment>
<dbReference type="InterPro" id="IPR008948">
    <property type="entry name" value="L-Aspartase-like"/>
</dbReference>
<reference evidence="13 14" key="1">
    <citation type="submission" date="2021-02" db="EMBL/GenBank/DDBJ databases">
        <title>Characterization of Marinitoga sp. nov. str. BP5-C20A.</title>
        <authorList>
            <person name="Erauso G."/>
            <person name="Postec A."/>
        </authorList>
    </citation>
    <scope>NUCLEOTIDE SEQUENCE [LARGE SCALE GENOMIC DNA]</scope>
    <source>
        <strain evidence="13 14">BP5-C20A</strain>
    </source>
</reference>
<dbReference type="Gene3D" id="1.10.40.30">
    <property type="entry name" value="Fumarase/aspartase (C-terminal domain)"/>
    <property type="match status" value="1"/>
</dbReference>
<dbReference type="EC" id="4.3.2.2" evidence="4 10"/>
<dbReference type="PANTHER" id="PTHR43172">
    <property type="entry name" value="ADENYLOSUCCINATE LYASE"/>
    <property type="match status" value="1"/>
</dbReference>
<comment type="catalytic activity">
    <reaction evidence="7">
        <text>(2S)-2-[5-amino-1-(5-phospho-beta-D-ribosyl)imidazole-4-carboxamido]succinate = 5-amino-1-(5-phospho-beta-D-ribosyl)imidazole-4-carboxamide + fumarate</text>
        <dbReference type="Rhea" id="RHEA:23920"/>
        <dbReference type="ChEBI" id="CHEBI:29806"/>
        <dbReference type="ChEBI" id="CHEBI:58443"/>
        <dbReference type="ChEBI" id="CHEBI:58475"/>
        <dbReference type="EC" id="4.3.2.2"/>
    </reaction>
    <physiologicalReaction direction="left-to-right" evidence="7">
        <dbReference type="Rhea" id="RHEA:23921"/>
    </physiologicalReaction>
</comment>
<keyword evidence="14" id="KW-1185">Reference proteome</keyword>
<protein>
    <recommendedName>
        <fullName evidence="5 10">Adenylosuccinate lyase</fullName>
        <shortName evidence="11">ASL</shortName>
        <ecNumber evidence="4 10">4.3.2.2</ecNumber>
    </recommendedName>
    <alternativeName>
        <fullName evidence="8 11">Adenylosuccinase</fullName>
    </alternativeName>
</protein>
<gene>
    <name evidence="13" type="ORF">JRV97_03015</name>
</gene>
<proteinExistence type="inferred from homology"/>
<dbReference type="InterPro" id="IPR004769">
    <property type="entry name" value="Pur_lyase"/>
</dbReference>
<comment type="similarity">
    <text evidence="3 11">Belongs to the lyase 1 family. Adenylosuccinate lyase subfamily.</text>
</comment>
<dbReference type="Proteomes" id="UP001232493">
    <property type="component" value="Chromosome"/>
</dbReference>
<dbReference type="SMART" id="SM00998">
    <property type="entry name" value="ADSL_C"/>
    <property type="match status" value="1"/>
</dbReference>
<comment type="pathway">
    <text evidence="2 11">Purine metabolism; AMP biosynthesis via de novo pathway; AMP from IMP: step 2/2.</text>
</comment>
<dbReference type="GO" id="GO:0016829">
    <property type="term" value="F:lyase activity"/>
    <property type="evidence" value="ECO:0007669"/>
    <property type="project" value="UniProtKB-KW"/>
</dbReference>
<dbReference type="SUPFAM" id="SSF48557">
    <property type="entry name" value="L-aspartase-like"/>
    <property type="match status" value="1"/>
</dbReference>
<evidence type="ECO:0000313" key="13">
    <source>
        <dbReference type="EMBL" id="WGS65540.1"/>
    </source>
</evidence>
<dbReference type="PRINTS" id="PR00149">
    <property type="entry name" value="FUMRATELYASE"/>
</dbReference>
<dbReference type="CDD" id="cd01360">
    <property type="entry name" value="Adenylsuccinate_lyase_1"/>
    <property type="match status" value="1"/>
</dbReference>
<dbReference type="InterPro" id="IPR020557">
    <property type="entry name" value="Fumarate_lyase_CS"/>
</dbReference>
<dbReference type="InterPro" id="IPR019468">
    <property type="entry name" value="AdenyloSucc_lyase_C"/>
</dbReference>
<sequence length="431" mass="50139">MIERYSLSPMKEIWTEEEKYKRWLEIELSVVEAFEEKGIAPKGTAEKIRSQAKIDVDKILEIESVVDHDVIAFIKSITDGMDDEARYFHKGLTSSDIVDTAWSLGLKRAGELILEELKKLVEILKEKAIKYKYLYTVGRSHGVHAEPTSFGLKMLSYLAELERNIKRFEWAIENISYGKLSGAVGNYANIDPEIEKIALTKLGLKPETVATQVVPRDRHAEYLSVLSLIGAGIERIAVEIRHLQKTEVLEAQEPFKKGQRGSSAMPHKKNPILCERLTGMARMLRSYTVAGYENIALWHERDISHSSVERVFLPDATLIAFYMVKKTQYLIENLIVNEDRMKETFERSYNLVYSQRVLLSLIDKGMSREEGYKFVQKYALEAWETRKDFKELLWDNEKIRNLFSKEEFDEIFTPHYYLRNIDAIYRRFNLK</sequence>
<evidence type="ECO:0000256" key="7">
    <source>
        <dbReference type="ARBA" id="ARBA00024477"/>
    </source>
</evidence>
<dbReference type="PROSITE" id="PS00163">
    <property type="entry name" value="FUMARATE_LYASES"/>
    <property type="match status" value="1"/>
</dbReference>
<dbReference type="InterPro" id="IPR022761">
    <property type="entry name" value="Fumarate_lyase_N"/>
</dbReference>
<accession>A0ABY8PSD5</accession>
<evidence type="ECO:0000256" key="5">
    <source>
        <dbReference type="ARBA" id="ARBA00017058"/>
    </source>
</evidence>
<evidence type="ECO:0000256" key="4">
    <source>
        <dbReference type="ARBA" id="ARBA00012339"/>
    </source>
</evidence>
<comment type="pathway">
    <text evidence="1 11">Purine metabolism; IMP biosynthesis via de novo pathway; 5-amino-1-(5-phospho-D-ribosyl)imidazole-4-carboxamide from 5-amino-1-(5-phospho-D-ribosyl)imidazole-4-carboxylate: step 2/2.</text>
</comment>
<evidence type="ECO:0000256" key="6">
    <source>
        <dbReference type="ARBA" id="ARBA00023239"/>
    </source>
</evidence>
<feature type="domain" description="Adenylosuccinate lyase C-terminal" evidence="12">
    <location>
        <begin position="349"/>
        <end position="429"/>
    </location>
</feature>
<evidence type="ECO:0000256" key="2">
    <source>
        <dbReference type="ARBA" id="ARBA00004734"/>
    </source>
</evidence>
<name>A0ABY8PSD5_9BACT</name>
<dbReference type="NCBIfam" id="TIGR00928">
    <property type="entry name" value="purB"/>
    <property type="match status" value="1"/>
</dbReference>
<evidence type="ECO:0000256" key="9">
    <source>
        <dbReference type="ARBA" id="ARBA00049115"/>
    </source>
</evidence>
<dbReference type="InterPro" id="IPR024083">
    <property type="entry name" value="Fumarase/histidase_N"/>
</dbReference>